<evidence type="ECO:0000256" key="2">
    <source>
        <dbReference type="ARBA" id="ARBA00006843"/>
    </source>
</evidence>
<keyword evidence="9" id="KW-1185">Reference proteome</keyword>
<dbReference type="Proteomes" id="UP000762676">
    <property type="component" value="Unassembled WGS sequence"/>
</dbReference>
<evidence type="ECO:0000256" key="1">
    <source>
        <dbReference type="ARBA" id="ARBA00004370"/>
    </source>
</evidence>
<dbReference type="PANTHER" id="PTHR14948">
    <property type="entry name" value="NG5"/>
    <property type="match status" value="1"/>
</dbReference>
<keyword evidence="4 6" id="KW-1133">Transmembrane helix</keyword>
<evidence type="ECO:0000256" key="7">
    <source>
        <dbReference type="SAM" id="SignalP"/>
    </source>
</evidence>
<evidence type="ECO:0000313" key="9">
    <source>
        <dbReference type="Proteomes" id="UP000762676"/>
    </source>
</evidence>
<keyword evidence="3 6" id="KW-0812">Transmembrane</keyword>
<evidence type="ECO:0000313" key="8">
    <source>
        <dbReference type="EMBL" id="GFS03715.1"/>
    </source>
</evidence>
<dbReference type="AlphaFoldDB" id="A0AAV4I1D4"/>
<evidence type="ECO:0000256" key="6">
    <source>
        <dbReference type="SAM" id="Phobius"/>
    </source>
</evidence>
<dbReference type="EMBL" id="BMAT01013007">
    <property type="protein sequence ID" value="GFS03715.1"/>
    <property type="molecule type" value="Genomic_DNA"/>
</dbReference>
<keyword evidence="5 6" id="KW-0472">Membrane</keyword>
<dbReference type="Pfam" id="PF04505">
    <property type="entry name" value="CD225"/>
    <property type="match status" value="1"/>
</dbReference>
<feature type="chain" id="PRO_5043394191" evidence="7">
    <location>
        <begin position="26"/>
        <end position="93"/>
    </location>
</feature>
<keyword evidence="7" id="KW-0732">Signal</keyword>
<organism evidence="8 9">
    <name type="scientific">Elysia marginata</name>
    <dbReference type="NCBI Taxonomy" id="1093978"/>
    <lineage>
        <taxon>Eukaryota</taxon>
        <taxon>Metazoa</taxon>
        <taxon>Spiralia</taxon>
        <taxon>Lophotrochozoa</taxon>
        <taxon>Mollusca</taxon>
        <taxon>Gastropoda</taxon>
        <taxon>Heterobranchia</taxon>
        <taxon>Euthyneura</taxon>
        <taxon>Panpulmonata</taxon>
        <taxon>Sacoglossa</taxon>
        <taxon>Placobranchoidea</taxon>
        <taxon>Plakobranchidae</taxon>
        <taxon>Elysia</taxon>
    </lineage>
</organism>
<sequence>MVMSIVSIFFFLPLGIIAVIKSCEARRFNARGDPGSALIAAKTARKFAIAAIIIGIILLVFYIIIKIIISVLISSVKTLIISELWEYLGYVIT</sequence>
<evidence type="ECO:0000256" key="3">
    <source>
        <dbReference type="ARBA" id="ARBA00022692"/>
    </source>
</evidence>
<dbReference type="InterPro" id="IPR051423">
    <property type="entry name" value="CD225/Dispanin"/>
</dbReference>
<feature type="signal peptide" evidence="7">
    <location>
        <begin position="1"/>
        <end position="25"/>
    </location>
</feature>
<evidence type="ECO:0000256" key="4">
    <source>
        <dbReference type="ARBA" id="ARBA00022989"/>
    </source>
</evidence>
<feature type="transmembrane region" description="Helical" evidence="6">
    <location>
        <begin position="49"/>
        <end position="73"/>
    </location>
</feature>
<comment type="subcellular location">
    <subcellularLocation>
        <location evidence="1">Membrane</location>
    </subcellularLocation>
</comment>
<comment type="similarity">
    <text evidence="2">Belongs to the CD225/Dispanin family.</text>
</comment>
<proteinExistence type="inferred from homology"/>
<dbReference type="PANTHER" id="PTHR14948:SF25">
    <property type="entry name" value="DUF4190 DOMAIN-CONTAINING PROTEIN"/>
    <property type="match status" value="1"/>
</dbReference>
<name>A0AAV4I1D4_9GAST</name>
<comment type="caution">
    <text evidence="8">The sequence shown here is derived from an EMBL/GenBank/DDBJ whole genome shotgun (WGS) entry which is preliminary data.</text>
</comment>
<dbReference type="GO" id="GO:0016020">
    <property type="term" value="C:membrane"/>
    <property type="evidence" value="ECO:0007669"/>
    <property type="project" value="UniProtKB-SubCell"/>
</dbReference>
<dbReference type="InterPro" id="IPR007593">
    <property type="entry name" value="CD225/Dispanin_fam"/>
</dbReference>
<evidence type="ECO:0000256" key="5">
    <source>
        <dbReference type="ARBA" id="ARBA00023136"/>
    </source>
</evidence>
<reference evidence="8 9" key="1">
    <citation type="journal article" date="2021" name="Elife">
        <title>Chloroplast acquisition without the gene transfer in kleptoplastic sea slugs, Plakobranchus ocellatus.</title>
        <authorList>
            <person name="Maeda T."/>
            <person name="Takahashi S."/>
            <person name="Yoshida T."/>
            <person name="Shimamura S."/>
            <person name="Takaki Y."/>
            <person name="Nagai Y."/>
            <person name="Toyoda A."/>
            <person name="Suzuki Y."/>
            <person name="Arimoto A."/>
            <person name="Ishii H."/>
            <person name="Satoh N."/>
            <person name="Nishiyama T."/>
            <person name="Hasebe M."/>
            <person name="Maruyama T."/>
            <person name="Minagawa J."/>
            <person name="Obokata J."/>
            <person name="Shigenobu S."/>
        </authorList>
    </citation>
    <scope>NUCLEOTIDE SEQUENCE [LARGE SCALE GENOMIC DNA]</scope>
</reference>
<gene>
    <name evidence="8" type="ORF">ElyMa_006477800</name>
</gene>
<protein>
    <submittedName>
        <fullName evidence="8">Interferon-induced transmembrane protein</fullName>
    </submittedName>
</protein>
<accession>A0AAV4I1D4</accession>